<dbReference type="Proteomes" id="UP000695000">
    <property type="component" value="Unplaced"/>
</dbReference>
<dbReference type="InterPro" id="IPR018731">
    <property type="entry name" value="Atg13_N"/>
</dbReference>
<accession>A0ABM1MR36</accession>
<reference evidence="7" key="1">
    <citation type="submission" date="2025-08" db="UniProtKB">
        <authorList>
            <consortium name="RefSeq"/>
        </authorList>
    </citation>
    <scope>IDENTIFICATION</scope>
    <source>
        <tissue evidence="7">Whole Larva</tissue>
    </source>
</reference>
<keyword evidence="6" id="KW-1185">Reference proteome</keyword>
<dbReference type="RefSeq" id="XP_017777036.1">
    <property type="nucleotide sequence ID" value="XM_017921547.1"/>
</dbReference>
<gene>
    <name evidence="7" type="primary">LOC108563011</name>
</gene>
<dbReference type="Pfam" id="PF10033">
    <property type="entry name" value="ATG13"/>
    <property type="match status" value="1"/>
</dbReference>
<proteinExistence type="inferred from homology"/>
<dbReference type="InterPro" id="IPR036570">
    <property type="entry name" value="HORMA_dom_sf"/>
</dbReference>
<evidence type="ECO:0000259" key="5">
    <source>
        <dbReference type="Pfam" id="PF10033"/>
    </source>
</evidence>
<feature type="domain" description="Autophagy-related protein 13 N-terminal" evidence="5">
    <location>
        <begin position="92"/>
        <end position="195"/>
    </location>
</feature>
<organism evidence="6 7">
    <name type="scientific">Nicrophorus vespilloides</name>
    <name type="common">Boreal carrion beetle</name>
    <dbReference type="NCBI Taxonomy" id="110193"/>
    <lineage>
        <taxon>Eukaryota</taxon>
        <taxon>Metazoa</taxon>
        <taxon>Ecdysozoa</taxon>
        <taxon>Arthropoda</taxon>
        <taxon>Hexapoda</taxon>
        <taxon>Insecta</taxon>
        <taxon>Pterygota</taxon>
        <taxon>Neoptera</taxon>
        <taxon>Endopterygota</taxon>
        <taxon>Coleoptera</taxon>
        <taxon>Polyphaga</taxon>
        <taxon>Staphyliniformia</taxon>
        <taxon>Silphidae</taxon>
        <taxon>Nicrophorinae</taxon>
        <taxon>Nicrophorus</taxon>
    </lineage>
</organism>
<evidence type="ECO:0000256" key="3">
    <source>
        <dbReference type="ARBA" id="ARBA00023006"/>
    </source>
</evidence>
<evidence type="ECO:0000256" key="4">
    <source>
        <dbReference type="RuleBase" id="RU361214"/>
    </source>
</evidence>
<dbReference type="GeneID" id="108563011"/>
<protein>
    <recommendedName>
        <fullName evidence="4">Autophagy-related protein 13</fullName>
    </recommendedName>
</protein>
<evidence type="ECO:0000313" key="6">
    <source>
        <dbReference type="Proteomes" id="UP000695000"/>
    </source>
</evidence>
<dbReference type="PANTHER" id="PTHR13430:SF4">
    <property type="entry name" value="AUTOPHAGY-RELATED PROTEIN 13"/>
    <property type="match status" value="1"/>
</dbReference>
<dbReference type="InterPro" id="IPR040182">
    <property type="entry name" value="ATG13"/>
</dbReference>
<comment type="subcellular location">
    <subcellularLocation>
        <location evidence="1">Preautophagosomal structure</location>
    </subcellularLocation>
</comment>
<sequence>MAMKISAQDKKDLDKFTKFLALKSAQVIVQSRLGEKKSTQCKMHTTGTDWFNLAIEDLPDVLAETKKALNGEIVSARLPLCVEISLRTVEGDHMVLESWCLGIVPEQCDPSVRVTHTVYNRMGILLKSLVSVTRVTPAYKLSRRQGPDSYIICYRIYMEEPQLHTLGDGYKQVRVGQICTPIGTLQLSVSYRTKMTISPTNNGKDNSIMLKSDHFNTNLSPRQMRYKQNEENNASLNNTMRIGAFADAKRKLPEPEMIIPCVPFSKLLSMRKSPEQKAENDDRTEVEELMAAAVADDSSTLEVDADVAVKGKDDKNGNAKDRPYLGALPTHRFTMTPTNDDFIMVDLKTPFATSNGNSELGKIYREWQTAPPLKTFSEIPPLSDQVPDLTKQLERYETAMKTYDDMVQALCESPNNN</sequence>
<evidence type="ECO:0000256" key="2">
    <source>
        <dbReference type="ARBA" id="ARBA00007341"/>
    </source>
</evidence>
<keyword evidence="3 4" id="KW-0072">Autophagy</keyword>
<dbReference type="Gene3D" id="3.30.900.10">
    <property type="entry name" value="HORMA domain"/>
    <property type="match status" value="1"/>
</dbReference>
<name>A0ABM1MR36_NICVS</name>
<dbReference type="PANTHER" id="PTHR13430">
    <property type="match status" value="1"/>
</dbReference>
<evidence type="ECO:0000256" key="1">
    <source>
        <dbReference type="ARBA" id="ARBA00004329"/>
    </source>
</evidence>
<evidence type="ECO:0000313" key="7">
    <source>
        <dbReference type="RefSeq" id="XP_017777036.1"/>
    </source>
</evidence>
<comment type="similarity">
    <text evidence="2 4">Belongs to the ATG13 family. Metazoan subfamily.</text>
</comment>